<comment type="similarity">
    <text evidence="2">Belongs to the bZIP family.</text>
</comment>
<evidence type="ECO:0000256" key="2">
    <source>
        <dbReference type="ARBA" id="ARBA00007163"/>
    </source>
</evidence>
<comment type="subcellular location">
    <subcellularLocation>
        <location evidence="1">Nucleus</location>
    </subcellularLocation>
</comment>
<keyword evidence="4" id="KW-0238">DNA-binding</keyword>
<feature type="domain" description="BZIP" evidence="8">
    <location>
        <begin position="304"/>
        <end position="367"/>
    </location>
</feature>
<dbReference type="GO" id="GO:0005634">
    <property type="term" value="C:nucleus"/>
    <property type="evidence" value="ECO:0007669"/>
    <property type="project" value="UniProtKB-SubCell"/>
</dbReference>
<organism evidence="9 10">
    <name type="scientific">Linnemannia elongata AG-77</name>
    <dbReference type="NCBI Taxonomy" id="1314771"/>
    <lineage>
        <taxon>Eukaryota</taxon>
        <taxon>Fungi</taxon>
        <taxon>Fungi incertae sedis</taxon>
        <taxon>Mucoromycota</taxon>
        <taxon>Mortierellomycotina</taxon>
        <taxon>Mortierellomycetes</taxon>
        <taxon>Mortierellales</taxon>
        <taxon>Mortierellaceae</taxon>
        <taxon>Linnemannia</taxon>
    </lineage>
</organism>
<feature type="region of interest" description="Disordered" evidence="7">
    <location>
        <begin position="45"/>
        <end position="71"/>
    </location>
</feature>
<dbReference type="CDD" id="cd14810">
    <property type="entry name" value="bZIP_u1"/>
    <property type="match status" value="1"/>
</dbReference>
<dbReference type="SMART" id="SM00338">
    <property type="entry name" value="BRLZ"/>
    <property type="match status" value="1"/>
</dbReference>
<feature type="compositionally biased region" description="Low complexity" evidence="7">
    <location>
        <begin position="489"/>
        <end position="500"/>
    </location>
</feature>
<dbReference type="PANTHER" id="PTHR47416:SF8">
    <property type="entry name" value="BASIC-LEUCINE ZIPPER TRANSCRIPTION FACTOR E-RELATED"/>
    <property type="match status" value="1"/>
</dbReference>
<gene>
    <name evidence="9" type="ORF">K457DRAFT_23099</name>
</gene>
<dbReference type="SUPFAM" id="SSF57959">
    <property type="entry name" value="Leucine zipper domain"/>
    <property type="match status" value="1"/>
</dbReference>
<dbReference type="Gene3D" id="1.20.5.170">
    <property type="match status" value="1"/>
</dbReference>
<dbReference type="PROSITE" id="PS00036">
    <property type="entry name" value="BZIP_BASIC"/>
    <property type="match status" value="1"/>
</dbReference>
<keyword evidence="5" id="KW-0804">Transcription</keyword>
<protein>
    <recommendedName>
        <fullName evidence="8">BZIP domain-containing protein</fullName>
    </recommendedName>
</protein>
<dbReference type="PROSITE" id="PS50217">
    <property type="entry name" value="BZIP"/>
    <property type="match status" value="1"/>
</dbReference>
<dbReference type="InterPro" id="IPR046347">
    <property type="entry name" value="bZIP_sf"/>
</dbReference>
<reference evidence="9 10" key="1">
    <citation type="submission" date="2016-05" db="EMBL/GenBank/DDBJ databases">
        <title>Genome sequencing reveals origins of a unique bacterial endosymbiosis in the earliest lineages of terrestrial Fungi.</title>
        <authorList>
            <consortium name="DOE Joint Genome Institute"/>
            <person name="Uehling J."/>
            <person name="Gryganskyi A."/>
            <person name="Hameed K."/>
            <person name="Tschaplinski T."/>
            <person name="Misztal P."/>
            <person name="Wu S."/>
            <person name="Desiro A."/>
            <person name="Vande Pol N."/>
            <person name="Du Z.-Y."/>
            <person name="Zienkiewicz A."/>
            <person name="Zienkiewicz K."/>
            <person name="Morin E."/>
            <person name="Tisserant E."/>
            <person name="Splivallo R."/>
            <person name="Hainaut M."/>
            <person name="Henrissat B."/>
            <person name="Ohm R."/>
            <person name="Kuo A."/>
            <person name="Yan J."/>
            <person name="Lipzen A."/>
            <person name="Nolan M."/>
            <person name="Labutti K."/>
            <person name="Barry K."/>
            <person name="Goldstein A."/>
            <person name="Labbe J."/>
            <person name="Schadt C."/>
            <person name="Tuskan G."/>
            <person name="Grigoriev I."/>
            <person name="Martin F."/>
            <person name="Vilgalys R."/>
            <person name="Bonito G."/>
        </authorList>
    </citation>
    <scope>NUCLEOTIDE SEQUENCE [LARGE SCALE GENOMIC DNA]</scope>
    <source>
        <strain evidence="9 10">AG-77</strain>
    </source>
</reference>
<dbReference type="InterPro" id="IPR004827">
    <property type="entry name" value="bZIP"/>
</dbReference>
<evidence type="ECO:0000256" key="4">
    <source>
        <dbReference type="ARBA" id="ARBA00023125"/>
    </source>
</evidence>
<evidence type="ECO:0000256" key="7">
    <source>
        <dbReference type="SAM" id="MobiDB-lite"/>
    </source>
</evidence>
<evidence type="ECO:0000256" key="6">
    <source>
        <dbReference type="ARBA" id="ARBA00023242"/>
    </source>
</evidence>
<dbReference type="Pfam" id="PF00170">
    <property type="entry name" value="bZIP_1"/>
    <property type="match status" value="1"/>
</dbReference>
<feature type="region of interest" description="Disordered" evidence="7">
    <location>
        <begin position="215"/>
        <end position="299"/>
    </location>
</feature>
<dbReference type="OrthoDB" id="5571888at2759"/>
<proteinExistence type="inferred from homology"/>
<evidence type="ECO:0000256" key="3">
    <source>
        <dbReference type="ARBA" id="ARBA00023015"/>
    </source>
</evidence>
<keyword evidence="10" id="KW-1185">Reference proteome</keyword>
<keyword evidence="6" id="KW-0539">Nucleus</keyword>
<dbReference type="STRING" id="1314771.A0A197JKH7"/>
<keyword evidence="3" id="KW-0805">Transcription regulation</keyword>
<evidence type="ECO:0000256" key="1">
    <source>
        <dbReference type="ARBA" id="ARBA00004123"/>
    </source>
</evidence>
<name>A0A197JKH7_9FUNG</name>
<accession>A0A197JKH7</accession>
<dbReference type="PANTHER" id="PTHR47416">
    <property type="entry name" value="BASIC-LEUCINE ZIPPER TRANSCRIPTION FACTOR F-RELATED"/>
    <property type="match status" value="1"/>
</dbReference>
<evidence type="ECO:0000259" key="8">
    <source>
        <dbReference type="PROSITE" id="PS50217"/>
    </source>
</evidence>
<feature type="compositionally biased region" description="Low complexity" evidence="7">
    <location>
        <begin position="222"/>
        <end position="257"/>
    </location>
</feature>
<evidence type="ECO:0000313" key="9">
    <source>
        <dbReference type="EMBL" id="OAQ25478.1"/>
    </source>
</evidence>
<evidence type="ECO:0000313" key="10">
    <source>
        <dbReference type="Proteomes" id="UP000078512"/>
    </source>
</evidence>
<dbReference type="EMBL" id="KV442078">
    <property type="protein sequence ID" value="OAQ25478.1"/>
    <property type="molecule type" value="Genomic_DNA"/>
</dbReference>
<sequence>MDFSGHHQAADMSSADLFEYLLNTDNDATFTSLFPTTDTLLPSTSNSNFPAVVSPQPPPPPPQQQQQQQRPIAPATMLLPKSSVSYRQISPSMPPPSNPTHIAIAPAPQLQSIAPATATRPTAAAAPVHIKPILPKAAPSTASCIATATAVPTSASALISPAFFSSGSSVHSSTSIPPSEDIWKERFQQLQQLQQTHRHKQHQLLSAAILSSPTPPTLAPFSTPAASAVTSSSSRASQSSSTSSQRSSSSERSVSPEKTTPDKLRTIYPSPPMNDDMAMESDSEARFGHGSEFAKPTESQLKLMTSKERRQLRNKLSARNFRVRRKEYIDHLENEIKLAKQETADIQRRLIQSELNCQFLRQELEATRLSQSLFGSGGIGGDGRMSKEHANLLASLLNPNTEIFPTVSNTETVQPLASASWMDASLASAVGTSTSGELATGAGSGAVETQSTVEEGQMPMEPFVPFDDWPGLLINRAEVSEPVVDPKDTSATTTASGEAAQGPAHELLARYEALKREAEHDAQMRAEIKADTDRRLLAQTYMVVPKGGDRDSDAMTIEVKRRLEEDSVVLKSLIYMLMVQLTESLFEAATLSKTDLVRMYQSMDEPLRAKMLAQAKECSTTNKFAEWREGWIKRCWPSYYNNRRRVVELINRSGICDPCYRAKELKEKEIEEIARKMEEAVKDQTVGEMCKPNFFYKTFVPDRFKCPGVLAYEKIEAEAKAAAKASMMQQEQKEMPSTRAAMAIPMPVTTSVACA</sequence>
<dbReference type="GO" id="GO:0003677">
    <property type="term" value="F:DNA binding"/>
    <property type="evidence" value="ECO:0007669"/>
    <property type="project" value="UniProtKB-KW"/>
</dbReference>
<dbReference type="AlphaFoldDB" id="A0A197JKH7"/>
<dbReference type="GO" id="GO:0003700">
    <property type="term" value="F:DNA-binding transcription factor activity"/>
    <property type="evidence" value="ECO:0007669"/>
    <property type="project" value="InterPro"/>
</dbReference>
<dbReference type="Proteomes" id="UP000078512">
    <property type="component" value="Unassembled WGS sequence"/>
</dbReference>
<feature type="region of interest" description="Disordered" evidence="7">
    <location>
        <begin position="483"/>
        <end position="503"/>
    </location>
</feature>
<evidence type="ECO:0000256" key="5">
    <source>
        <dbReference type="ARBA" id="ARBA00023163"/>
    </source>
</evidence>